<dbReference type="EMBL" id="JAADJZ010000025">
    <property type="protein sequence ID" value="KAF2866939.1"/>
    <property type="molecule type" value="Genomic_DNA"/>
</dbReference>
<feature type="compositionally biased region" description="Polar residues" evidence="1">
    <location>
        <begin position="541"/>
        <end position="563"/>
    </location>
</feature>
<feature type="compositionally biased region" description="Low complexity" evidence="1">
    <location>
        <begin position="863"/>
        <end position="872"/>
    </location>
</feature>
<reference evidence="2 3" key="1">
    <citation type="submission" date="2020-01" db="EMBL/GenBank/DDBJ databases">
        <authorList>
            <consortium name="DOE Joint Genome Institute"/>
            <person name="Haridas S."/>
            <person name="Albert R."/>
            <person name="Binder M."/>
            <person name="Bloem J."/>
            <person name="Labutti K."/>
            <person name="Salamov A."/>
            <person name="Andreopoulos B."/>
            <person name="Baker S.E."/>
            <person name="Barry K."/>
            <person name="Bills G."/>
            <person name="Bluhm B.H."/>
            <person name="Cannon C."/>
            <person name="Castanera R."/>
            <person name="Culley D.E."/>
            <person name="Daum C."/>
            <person name="Ezra D."/>
            <person name="Gonzalez J.B."/>
            <person name="Henrissat B."/>
            <person name="Kuo A."/>
            <person name="Liang C."/>
            <person name="Lipzen A."/>
            <person name="Lutzoni F."/>
            <person name="Magnuson J."/>
            <person name="Mondo S."/>
            <person name="Nolan M."/>
            <person name="Ohm R."/>
            <person name="Pangilinan J."/>
            <person name="Park H.-J.H."/>
            <person name="Ramirez L."/>
            <person name="Alfaro M."/>
            <person name="Sun H."/>
            <person name="Tritt A."/>
            <person name="Yoshinaga Y."/>
            <person name="Zwiers L.-H.L."/>
            <person name="Turgeon B.G."/>
            <person name="Goodwin S.B."/>
            <person name="Spatafora J.W."/>
            <person name="Crous P.W."/>
            <person name="Grigoriev I.V."/>
        </authorList>
    </citation>
    <scope>NUCLEOTIDE SEQUENCE [LARGE SCALE GENOMIC DNA]</scope>
    <source>
        <strain evidence="2 3">CBS 611.86</strain>
    </source>
</reference>
<feature type="region of interest" description="Disordered" evidence="1">
    <location>
        <begin position="784"/>
        <end position="813"/>
    </location>
</feature>
<feature type="region of interest" description="Disordered" evidence="1">
    <location>
        <begin position="509"/>
        <end position="573"/>
    </location>
</feature>
<feature type="region of interest" description="Disordered" evidence="1">
    <location>
        <begin position="256"/>
        <end position="300"/>
    </location>
</feature>
<feature type="region of interest" description="Disordered" evidence="1">
    <location>
        <begin position="327"/>
        <end position="448"/>
    </location>
</feature>
<proteinExistence type="predicted"/>
<feature type="region of interest" description="Disordered" evidence="1">
    <location>
        <begin position="845"/>
        <end position="903"/>
    </location>
</feature>
<gene>
    <name evidence="2" type="ORF">BDV95DRAFT_191400</name>
</gene>
<feature type="compositionally biased region" description="Pro residues" evidence="1">
    <location>
        <begin position="710"/>
        <end position="725"/>
    </location>
</feature>
<evidence type="ECO:0000313" key="2">
    <source>
        <dbReference type="EMBL" id="KAF2866939.1"/>
    </source>
</evidence>
<organism evidence="2 3">
    <name type="scientific">Massariosphaeria phaeospora</name>
    <dbReference type="NCBI Taxonomy" id="100035"/>
    <lineage>
        <taxon>Eukaryota</taxon>
        <taxon>Fungi</taxon>
        <taxon>Dikarya</taxon>
        <taxon>Ascomycota</taxon>
        <taxon>Pezizomycotina</taxon>
        <taxon>Dothideomycetes</taxon>
        <taxon>Pleosporomycetidae</taxon>
        <taxon>Pleosporales</taxon>
        <taxon>Pleosporales incertae sedis</taxon>
        <taxon>Massariosphaeria</taxon>
    </lineage>
</organism>
<feature type="region of interest" description="Disordered" evidence="1">
    <location>
        <begin position="1"/>
        <end position="244"/>
    </location>
</feature>
<feature type="compositionally biased region" description="Acidic residues" evidence="1">
    <location>
        <begin position="327"/>
        <end position="338"/>
    </location>
</feature>
<feature type="region of interest" description="Disordered" evidence="1">
    <location>
        <begin position="646"/>
        <end position="751"/>
    </location>
</feature>
<feature type="compositionally biased region" description="Polar residues" evidence="1">
    <location>
        <begin position="273"/>
        <end position="291"/>
    </location>
</feature>
<feature type="compositionally biased region" description="Polar residues" evidence="1">
    <location>
        <begin position="24"/>
        <end position="36"/>
    </location>
</feature>
<dbReference type="OrthoDB" id="5244050at2759"/>
<feature type="compositionally biased region" description="Low complexity" evidence="1">
    <location>
        <begin position="885"/>
        <end position="903"/>
    </location>
</feature>
<accession>A0A7C8M3C1</accession>
<feature type="compositionally biased region" description="Polar residues" evidence="1">
    <location>
        <begin position="683"/>
        <end position="703"/>
    </location>
</feature>
<name>A0A7C8M3C1_9PLEO</name>
<dbReference type="AlphaFoldDB" id="A0A7C8M3C1"/>
<dbReference type="Proteomes" id="UP000481861">
    <property type="component" value="Unassembled WGS sequence"/>
</dbReference>
<feature type="compositionally biased region" description="Polar residues" evidence="1">
    <location>
        <begin position="111"/>
        <end position="171"/>
    </location>
</feature>
<protein>
    <submittedName>
        <fullName evidence="2">Uncharacterized protein</fullName>
    </submittedName>
</protein>
<feature type="compositionally biased region" description="Polar residues" evidence="1">
    <location>
        <begin position="366"/>
        <end position="388"/>
    </location>
</feature>
<evidence type="ECO:0000313" key="3">
    <source>
        <dbReference type="Proteomes" id="UP000481861"/>
    </source>
</evidence>
<comment type="caution">
    <text evidence="2">The sequence shown here is derived from an EMBL/GenBank/DDBJ whole genome shotgun (WGS) entry which is preliminary data.</text>
</comment>
<keyword evidence="3" id="KW-1185">Reference proteome</keyword>
<evidence type="ECO:0000256" key="1">
    <source>
        <dbReference type="SAM" id="MobiDB-lite"/>
    </source>
</evidence>
<feature type="compositionally biased region" description="Low complexity" evidence="1">
    <location>
        <begin position="399"/>
        <end position="414"/>
    </location>
</feature>
<sequence>MGRGPKFSFPLPGRKSKADKTRNDATSMPSVPSIPQRSPRYDESSSYSKAERLLGTAGMPFQSSARQSPVPPSPGYMTITVSEASFGSDYTDKAETAVEDGGGLHPPKRPTMSTRPSSNILGSSYNADGRRGSNSSSISKLLLPRNSNSTMRSHYDPQSSPLSISQQTSESAVRDMALRKGKPPVTSPSEDDIHASSPLSPHLAAEMKAQNRKSKPPRLDLSKLFPKPKANGSQQDAGALLSPNKLVNSPIAMSTTSEYFPRPMTREPTPTPNGQAKLTRTAMRQQTSSMQPPKPASPVRLYERDMYDSAKIHVRRPPRGIKHWFDGFDEDSDEIPEEGETKIHAPKPVNAKGSSLAPTRLIHNAETPQKSSRSHQPISGSKGQQYPHTGSLLRQKLNSPSQISTQSQTSLVSTKTKESAFSKSNLQDSSVLSMSSSEDEEEDVARAPRKHIIRHSIDMNEDHGEIVIGKAQALDMRPSLSGRRPSIGKLSLMSTSTNAATIEVMYTPEPSQLQFPRGHVSRRSSHLRQSSIIPEDEQARPKTSTSRPLSPSNSVHSTRTSASEPRPRTEQQRLMAVTAEEEALLEMMRRKRAAMAQQNFVEGYQSAIQQDVRQPTPPPDNTKPYRTSAFLTTDTPSASPARIVTTPATRMPKPSSASPLLFPPPRGRPVKPTHELRVGTSVLRDSSSCDAMSDDQATPSSHASLAHHLAPPPEFSPLDPFPPPTLVASVASPTTTDLPSPLPSPITPGLRHGEADVSVKVAGSERSCNSDNDEVAVLDTGVIEPPTGSVKNDESRFSEVSSQRPRRRTASSGAEVPFSGLVTFETTESRNLVLVSEAPSLTPSVIGAMAPGPPMLPRKSSRRTSSLTVSTPSPLPPLAARSKHGSIISSRTSSPVSAPFSRRSSRVVSRGSSIVSRGSSIASIKRDSVAAGSVSTRCSVSEDVLAAWGNLGGVSHYDSRY</sequence>